<reference evidence="2 3" key="1">
    <citation type="journal article" date="2019" name="Sci. Rep.">
        <title>Nanopore sequencing improves the draft genome of the human pathogenic amoeba Naegleria fowleri.</title>
        <authorList>
            <person name="Liechti N."/>
            <person name="Schurch N."/>
            <person name="Bruggmann R."/>
            <person name="Wittwer M."/>
        </authorList>
    </citation>
    <scope>NUCLEOTIDE SEQUENCE [LARGE SCALE GENOMIC DNA]</scope>
    <source>
        <strain evidence="2 3">ATCC 30894</strain>
    </source>
</reference>
<proteinExistence type="predicted"/>
<dbReference type="AlphaFoldDB" id="A0A6A5C4L3"/>
<dbReference type="Proteomes" id="UP000444721">
    <property type="component" value="Unassembled WGS sequence"/>
</dbReference>
<accession>A0A6A5C4L3</accession>
<sequence length="904" mass="100849">MTTNSSSSSLSSSSYYPSSNSSVMSSSSSSGNSLHNNNNNNHSSYMTMMMNPTTITSSSSSNNNNSSHIQQPHNSSSGGSSSTLTSNTTTTDHLTQLMNTVTLVSQQHPSNYSPLLNSGSSGGVGGVPMNQHHHSTHGSSFFNSLSGVMSSENPFHHHSHQFGSNDSLMMNNLTSSMFQQVNVDASVTSLLGSSGAIPSQSNVNLSNLTDAHVFENSIQNQQLLTSSFLSASTSNVYPPTAISKATLFGKINQQRAGFPVCYNVQTAKVTIKLFINQNASSPILTMTQNRVYQYNEFEKLVPKLNPNEIAIFGFVVFCENSSKKREVLTPIDTYYSQSVNNAEYSVNVAIGTYGRKCSADLVKHCGFIVAYRMDRDAFMKQSNGTFFSEETAPFDKAFVQEVRFGFRKKAGREKLPLINEPILCDVSKPIEYYDFTSNQQINKLDDLLYTHYQPITRFVTSVQEAADAVVTQPLDSLSVKDIKNMTGTGNRILSPSAATTTTTTTTTSMDDSTSEQTAHLESAFPSLMVQQPSSQPPPQPPQQTSNPSIVSNPPSDMTPTHEEDGFDMYINMSIMENLSKSSIERWAPIEPIVNEHPSYLAVLLGLIYSRGSFLIVENKNSSNIPININAISTLLTKYYGTVTVGTLVGNVQIDLKDVFMNNDINLLLVYLQVKELVPCFIAGVYLYCLLYYTKSDLDKQVMKDYVVNMRTIYTQVTQQFYLEDFKTTLDIGDALARDYSVEFMNLAFKKLKNYTVKIGKYYNKLMAEHGIEQIPQNVEFNKQERLETVINGLSNFFLGNENQKKRERGIEYSGAGSSFTGSDFVIHNKPRRTFALQKYEDQKLKVFEADRNLMYMQSCYSSNSIAENAEVLQTLCELEMRRLQLEKEFEEKLRLLAEKERNMF</sequence>
<feature type="region of interest" description="Disordered" evidence="1">
    <location>
        <begin position="108"/>
        <end position="141"/>
    </location>
</feature>
<feature type="region of interest" description="Disordered" evidence="1">
    <location>
        <begin position="529"/>
        <end position="563"/>
    </location>
</feature>
<feature type="compositionally biased region" description="Polar residues" evidence="1">
    <location>
        <begin position="508"/>
        <end position="517"/>
    </location>
</feature>
<comment type="caution">
    <text evidence="2">The sequence shown here is derived from an EMBL/GenBank/DDBJ whole genome shotgun (WGS) entry which is preliminary data.</text>
</comment>
<gene>
    <name evidence="2" type="ORF">FDP41_013291</name>
</gene>
<protein>
    <submittedName>
        <fullName evidence="2">Uncharacterized protein</fullName>
    </submittedName>
</protein>
<feature type="region of interest" description="Disordered" evidence="1">
    <location>
        <begin position="486"/>
        <end position="517"/>
    </location>
</feature>
<evidence type="ECO:0000313" key="2">
    <source>
        <dbReference type="EMBL" id="KAF0980808.1"/>
    </source>
</evidence>
<evidence type="ECO:0000313" key="3">
    <source>
        <dbReference type="Proteomes" id="UP000444721"/>
    </source>
</evidence>
<feature type="compositionally biased region" description="Polar residues" evidence="1">
    <location>
        <begin position="544"/>
        <end position="558"/>
    </location>
</feature>
<dbReference type="OrthoDB" id="10260364at2759"/>
<dbReference type="RefSeq" id="XP_044565521.1">
    <property type="nucleotide sequence ID" value="XM_044703905.1"/>
</dbReference>
<feature type="region of interest" description="Disordered" evidence="1">
    <location>
        <begin position="1"/>
        <end position="88"/>
    </location>
</feature>
<dbReference type="VEuPathDB" id="AmoebaDB:NfTy_036710"/>
<dbReference type="OMA" id="YLYCLLY"/>
<feature type="compositionally biased region" description="Low complexity" evidence="1">
    <location>
        <begin position="109"/>
        <end position="119"/>
    </location>
</feature>
<dbReference type="GeneID" id="68120506"/>
<feature type="compositionally biased region" description="Polar residues" evidence="1">
    <location>
        <begin position="486"/>
        <end position="498"/>
    </location>
</feature>
<keyword evidence="3" id="KW-1185">Reference proteome</keyword>
<dbReference type="VEuPathDB" id="AmoebaDB:FDP41_013291"/>
<evidence type="ECO:0000256" key="1">
    <source>
        <dbReference type="SAM" id="MobiDB-lite"/>
    </source>
</evidence>
<dbReference type="VEuPathDB" id="AmoebaDB:NF0111870"/>
<name>A0A6A5C4L3_NAEFO</name>
<dbReference type="EMBL" id="VFQX01000017">
    <property type="protein sequence ID" value="KAF0980808.1"/>
    <property type="molecule type" value="Genomic_DNA"/>
</dbReference>
<organism evidence="2 3">
    <name type="scientific">Naegleria fowleri</name>
    <name type="common">Brain eating amoeba</name>
    <dbReference type="NCBI Taxonomy" id="5763"/>
    <lineage>
        <taxon>Eukaryota</taxon>
        <taxon>Discoba</taxon>
        <taxon>Heterolobosea</taxon>
        <taxon>Tetramitia</taxon>
        <taxon>Eutetramitia</taxon>
        <taxon>Vahlkampfiidae</taxon>
        <taxon>Naegleria</taxon>
    </lineage>
</organism>